<dbReference type="RefSeq" id="WP_115374007.1">
    <property type="nucleotide sequence ID" value="NZ_QASA01000001.1"/>
</dbReference>
<evidence type="ECO:0000313" key="4">
    <source>
        <dbReference type="Proteomes" id="UP000253919"/>
    </source>
</evidence>
<comment type="caution">
    <text evidence="3">The sequence shown here is derived from an EMBL/GenBank/DDBJ whole genome shotgun (WGS) entry which is preliminary data.</text>
</comment>
<reference evidence="3 4" key="1">
    <citation type="submission" date="2018-04" db="EMBL/GenBank/DDBJ databases">
        <title>Adhaeribacter sp. HMF7616 genome sequencing and assembly.</title>
        <authorList>
            <person name="Kang H."/>
            <person name="Kang J."/>
            <person name="Cha I."/>
            <person name="Kim H."/>
            <person name="Joh K."/>
        </authorList>
    </citation>
    <scope>NUCLEOTIDE SEQUENCE [LARGE SCALE GENOMIC DNA]</scope>
    <source>
        <strain evidence="3 4">HMF7616</strain>
    </source>
</reference>
<accession>A0A369QKK9</accession>
<evidence type="ECO:0000313" key="3">
    <source>
        <dbReference type="EMBL" id="RDC64922.1"/>
    </source>
</evidence>
<name>A0A369QKK9_9BACT</name>
<keyword evidence="4" id="KW-1185">Reference proteome</keyword>
<evidence type="ECO:0000256" key="1">
    <source>
        <dbReference type="ARBA" id="ARBA00038310"/>
    </source>
</evidence>
<gene>
    <name evidence="3" type="ORF">AHMF7616_03544</name>
</gene>
<dbReference type="OrthoDB" id="5450317at2"/>
<dbReference type="AlphaFoldDB" id="A0A369QKK9"/>
<dbReference type="PANTHER" id="PTHR43569">
    <property type="entry name" value="AMIDOHYDROLASE"/>
    <property type="match status" value="1"/>
</dbReference>
<comment type="similarity">
    <text evidence="1">Belongs to the metallo-dependent hydrolases superfamily.</text>
</comment>
<dbReference type="Pfam" id="PF04909">
    <property type="entry name" value="Amidohydro_2"/>
    <property type="match status" value="1"/>
</dbReference>
<organism evidence="3 4">
    <name type="scientific">Adhaeribacter pallidiroseus</name>
    <dbReference type="NCBI Taxonomy" id="2072847"/>
    <lineage>
        <taxon>Bacteria</taxon>
        <taxon>Pseudomonadati</taxon>
        <taxon>Bacteroidota</taxon>
        <taxon>Cytophagia</taxon>
        <taxon>Cytophagales</taxon>
        <taxon>Hymenobacteraceae</taxon>
        <taxon>Adhaeribacter</taxon>
    </lineage>
</organism>
<dbReference type="InterPro" id="IPR006680">
    <property type="entry name" value="Amidohydro-rel"/>
</dbReference>
<protein>
    <recommendedName>
        <fullName evidence="2">Amidohydrolase-related domain-containing protein</fullName>
    </recommendedName>
</protein>
<dbReference type="SUPFAM" id="SSF51556">
    <property type="entry name" value="Metallo-dependent hydrolases"/>
    <property type="match status" value="1"/>
</dbReference>
<dbReference type="PANTHER" id="PTHR43569:SF2">
    <property type="entry name" value="AMIDOHYDROLASE-RELATED DOMAIN-CONTAINING PROTEIN"/>
    <property type="match status" value="1"/>
</dbReference>
<feature type="domain" description="Amidohydrolase-related" evidence="2">
    <location>
        <begin position="3"/>
        <end position="275"/>
    </location>
</feature>
<dbReference type="InterPro" id="IPR052350">
    <property type="entry name" value="Metallo-dep_Lactonases"/>
</dbReference>
<dbReference type="Proteomes" id="UP000253919">
    <property type="component" value="Unassembled WGS sequence"/>
</dbReference>
<dbReference type="InterPro" id="IPR032466">
    <property type="entry name" value="Metal_Hydrolase"/>
</dbReference>
<proteinExistence type="inferred from homology"/>
<sequence length="277" mass="31216">MKIDAHQHFWQYSPTTHSWITPAMAVLQRHYLPQDLEENLKKCGFSGCVAVQAAQTEAETEFLLNLAAAYSFIKGVVGWVDLRAKNAPERIASFAQNPLLKGLRHVVQDEPDDLFLVQPAFLRGISLLQPLGLTYDILIFPRHLPVAAQFVEQFPEQQFVLDHLAKPFIKKATLQPWAENLKKLAAYPNVSAKLSGLVTEADWDNWQPQDLKPYLDIALEAFGSERLLIGSDWPVCRLAGAYDQVMQVVIDFIAKLSPTEQAAIMGNNAVRFYNLKM</sequence>
<dbReference type="EMBL" id="QASA01000001">
    <property type="protein sequence ID" value="RDC64922.1"/>
    <property type="molecule type" value="Genomic_DNA"/>
</dbReference>
<keyword evidence="3" id="KW-0378">Hydrolase</keyword>
<evidence type="ECO:0000259" key="2">
    <source>
        <dbReference type="Pfam" id="PF04909"/>
    </source>
</evidence>
<dbReference type="GO" id="GO:0016787">
    <property type="term" value="F:hydrolase activity"/>
    <property type="evidence" value="ECO:0007669"/>
    <property type="project" value="UniProtKB-KW"/>
</dbReference>
<dbReference type="Gene3D" id="3.20.20.140">
    <property type="entry name" value="Metal-dependent hydrolases"/>
    <property type="match status" value="1"/>
</dbReference>